<proteinExistence type="predicted"/>
<gene>
    <name evidence="1" type="ORF">ENM11_04045</name>
</gene>
<evidence type="ECO:0008006" key="2">
    <source>
        <dbReference type="Google" id="ProtNLM"/>
    </source>
</evidence>
<evidence type="ECO:0000313" key="1">
    <source>
        <dbReference type="EMBL" id="HHK68311.1"/>
    </source>
</evidence>
<organism evidence="1">
    <name type="scientific">Caldiarchaeum subterraneum</name>
    <dbReference type="NCBI Taxonomy" id="311458"/>
    <lineage>
        <taxon>Archaea</taxon>
        <taxon>Nitrososphaerota</taxon>
        <taxon>Candidatus Caldarchaeales</taxon>
        <taxon>Candidatus Caldarchaeaceae</taxon>
        <taxon>Candidatus Caldarchaeum</taxon>
    </lineage>
</organism>
<comment type="caution">
    <text evidence="1">The sequence shown here is derived from an EMBL/GenBank/DDBJ whole genome shotgun (WGS) entry which is preliminary data.</text>
</comment>
<dbReference type="AlphaFoldDB" id="A0A7C5QDD9"/>
<accession>A0A7C5QDD9</accession>
<dbReference type="EMBL" id="DRWN01000029">
    <property type="protein sequence ID" value="HHK68311.1"/>
    <property type="molecule type" value="Genomic_DNA"/>
</dbReference>
<protein>
    <recommendedName>
        <fullName evidence="2">Peptidase M4</fullName>
    </recommendedName>
</protein>
<sequence>MATAVLAAGLLAAHALPPWWGAQQYRAMPRQTPFNGWYPNVMDGGMMGQCPCFGWYGGPAAPTGQRLTIQQAVDVLQRYVSGLGGNYRLHEVMEFQYNFYAVVVERDTGVGAFELLVNPYTGYVYPEPGPNMMWNTKYGMHYAMMGWYNTPTANMPVSPEQAKEIALNYLSNRFGGNVEVEHPMNFYGYYTMDYKLGGRTHGMLSVNGFTGQVWYHSWHGQFIQEIEMEE</sequence>
<name>A0A7C5QDD9_CALS0</name>
<reference evidence="1" key="1">
    <citation type="journal article" date="2020" name="mSystems">
        <title>Genome- and Community-Level Interaction Insights into Carbon Utilization and Element Cycling Functions of Hydrothermarchaeota in Hydrothermal Sediment.</title>
        <authorList>
            <person name="Zhou Z."/>
            <person name="Liu Y."/>
            <person name="Xu W."/>
            <person name="Pan J."/>
            <person name="Luo Z.H."/>
            <person name="Li M."/>
        </authorList>
    </citation>
    <scope>NUCLEOTIDE SEQUENCE [LARGE SCALE GENOMIC DNA]</scope>
    <source>
        <strain evidence="1">SpSt-1056</strain>
    </source>
</reference>